<keyword evidence="3" id="KW-1185">Reference proteome</keyword>
<gene>
    <name evidence="2" type="ORF">FE785_00460</name>
</gene>
<feature type="transmembrane region" description="Helical" evidence="1">
    <location>
        <begin position="46"/>
        <end position="69"/>
    </location>
</feature>
<organism evidence="2 3">
    <name type="scientific">Thiomicrorhabdus sediminis</name>
    <dbReference type="NCBI Taxonomy" id="2580412"/>
    <lineage>
        <taxon>Bacteria</taxon>
        <taxon>Pseudomonadati</taxon>
        <taxon>Pseudomonadota</taxon>
        <taxon>Gammaproteobacteria</taxon>
        <taxon>Thiotrichales</taxon>
        <taxon>Piscirickettsiaceae</taxon>
        <taxon>Thiomicrorhabdus</taxon>
    </lineage>
</organism>
<dbReference type="KEGG" id="thig:FE785_00460"/>
<evidence type="ECO:0000256" key="1">
    <source>
        <dbReference type="SAM" id="Phobius"/>
    </source>
</evidence>
<feature type="transmembrane region" description="Helical" evidence="1">
    <location>
        <begin position="20"/>
        <end position="40"/>
    </location>
</feature>
<sequence>MELGSAQHKQLLIRAILRTAIKTITLGLIIGGALMIPFIFRDNLFSSGLFYAGSAIIFISLIYAAYIGVSKYRHLMKGFD</sequence>
<evidence type="ECO:0000313" key="3">
    <source>
        <dbReference type="Proteomes" id="UP000304864"/>
    </source>
</evidence>
<keyword evidence="1" id="KW-0472">Membrane</keyword>
<keyword evidence="1" id="KW-0812">Transmembrane</keyword>
<dbReference type="Proteomes" id="UP000304864">
    <property type="component" value="Chromosome"/>
</dbReference>
<keyword evidence="1" id="KW-1133">Transmembrane helix</keyword>
<dbReference type="AlphaFoldDB" id="A0A4P9K2X7"/>
<reference evidence="2 3" key="1">
    <citation type="submission" date="2019-05" db="EMBL/GenBank/DDBJ databases">
        <title>Thiomicrorhabdus sediminis sp. nov, a novel sulfur-oxidizing bacterium isolated from coastal sediment.</title>
        <authorList>
            <person name="Liu X."/>
        </authorList>
    </citation>
    <scope>NUCLEOTIDE SEQUENCE [LARGE SCALE GENOMIC DNA]</scope>
    <source>
        <strain evidence="2 3">G1</strain>
    </source>
</reference>
<dbReference type="OrthoDB" id="5616412at2"/>
<evidence type="ECO:0000313" key="2">
    <source>
        <dbReference type="EMBL" id="QCU89204.1"/>
    </source>
</evidence>
<dbReference type="EMBL" id="CP040602">
    <property type="protein sequence ID" value="QCU89204.1"/>
    <property type="molecule type" value="Genomic_DNA"/>
</dbReference>
<name>A0A4P9K2X7_9GAMM</name>
<protein>
    <submittedName>
        <fullName evidence="2">Uncharacterized protein</fullName>
    </submittedName>
</protein>
<dbReference type="RefSeq" id="WP_138563334.1">
    <property type="nucleotide sequence ID" value="NZ_CP040602.1"/>
</dbReference>
<proteinExistence type="predicted"/>
<accession>A0A4P9K2X7</accession>